<dbReference type="InterPro" id="IPR041647">
    <property type="entry name" value="IRK_C"/>
</dbReference>
<keyword evidence="2" id="KW-0813">Transport</keyword>
<dbReference type="InterPro" id="IPR014756">
    <property type="entry name" value="Ig_E-set"/>
</dbReference>
<keyword evidence="8" id="KW-0406">Ion transport</keyword>
<dbReference type="GO" id="GO:0005242">
    <property type="term" value="F:inward rectifier potassium channel activity"/>
    <property type="evidence" value="ECO:0007669"/>
    <property type="project" value="InterPro"/>
</dbReference>
<evidence type="ECO:0000256" key="11">
    <source>
        <dbReference type="SAM" id="Phobius"/>
    </source>
</evidence>
<accession>A0AA37Q6V2</accession>
<dbReference type="PANTHER" id="PTHR11767:SF102">
    <property type="entry name" value="INWARDLY RECTIFYING POTASSIUM CHANNEL 1, ISOFORM F"/>
    <property type="match status" value="1"/>
</dbReference>
<evidence type="ECO:0000256" key="10">
    <source>
        <dbReference type="ARBA" id="ARBA00023303"/>
    </source>
</evidence>
<evidence type="ECO:0000256" key="6">
    <source>
        <dbReference type="ARBA" id="ARBA00022958"/>
    </source>
</evidence>
<feature type="domain" description="Inward rectifier potassium channel C-terminal" evidence="13">
    <location>
        <begin position="210"/>
        <end position="363"/>
    </location>
</feature>
<evidence type="ECO:0008006" key="16">
    <source>
        <dbReference type="Google" id="ProtNLM"/>
    </source>
</evidence>
<feature type="transmembrane region" description="Helical" evidence="11">
    <location>
        <begin position="179"/>
        <end position="201"/>
    </location>
</feature>
<keyword evidence="15" id="KW-1185">Reference proteome</keyword>
<keyword evidence="9 11" id="KW-0472">Membrane</keyword>
<sequence length="369" mass="40357">METSDMIMGILRADFPTVVRAGKFRARPTPPAAAPPAVQTFHDLPVLKLSDLESAAPDGALDADLGFGGVVARESRQRLLNPDGTFNVAREGLGPIERLAPYHALLAMRWPAFLGWCAGFYVVVNLLFAVAYVLCGPGALVDGAGTVQAGFWRAFFFSVETFATIGYGAIAPAGLPANLLMTLESLVGVLAVALVTGLVFARFSRPTARIRFSRRAVVAPYRGGRAFMFRLANERRSELLQVEARVLYSHRVVDLAGRANRRFEELPLERQRVAFFPLSWTVVHPIDERSPLRDRTPEAMAAEDAEFLVLLSGVDETSAAVVHARTSYKPHEVLTDARFASVYLPPRDDGALRIDVARLDEVEPASGRR</sequence>
<evidence type="ECO:0000259" key="12">
    <source>
        <dbReference type="Pfam" id="PF07885"/>
    </source>
</evidence>
<keyword evidence="6" id="KW-0630">Potassium</keyword>
<evidence type="ECO:0000256" key="7">
    <source>
        <dbReference type="ARBA" id="ARBA00022989"/>
    </source>
</evidence>
<dbReference type="GO" id="GO:0005886">
    <property type="term" value="C:plasma membrane"/>
    <property type="evidence" value="ECO:0007669"/>
    <property type="project" value="TreeGrafter"/>
</dbReference>
<evidence type="ECO:0000256" key="5">
    <source>
        <dbReference type="ARBA" id="ARBA00022882"/>
    </source>
</evidence>
<dbReference type="Gene3D" id="1.10.287.70">
    <property type="match status" value="1"/>
</dbReference>
<evidence type="ECO:0000256" key="9">
    <source>
        <dbReference type="ARBA" id="ARBA00023136"/>
    </source>
</evidence>
<dbReference type="Proteomes" id="UP001161325">
    <property type="component" value="Unassembled WGS sequence"/>
</dbReference>
<evidence type="ECO:0000256" key="3">
    <source>
        <dbReference type="ARBA" id="ARBA00022538"/>
    </source>
</evidence>
<evidence type="ECO:0000259" key="13">
    <source>
        <dbReference type="Pfam" id="PF17655"/>
    </source>
</evidence>
<evidence type="ECO:0000313" key="15">
    <source>
        <dbReference type="Proteomes" id="UP001161325"/>
    </source>
</evidence>
<dbReference type="EMBL" id="BRXS01000001">
    <property type="protein sequence ID" value="GLC24091.1"/>
    <property type="molecule type" value="Genomic_DNA"/>
</dbReference>
<proteinExistence type="predicted"/>
<dbReference type="InterPro" id="IPR016449">
    <property type="entry name" value="K_chnl_inward-rec_Kir"/>
</dbReference>
<organism evidence="14 15">
    <name type="scientific">Roseisolibacter agri</name>
    <dbReference type="NCBI Taxonomy" id="2014610"/>
    <lineage>
        <taxon>Bacteria</taxon>
        <taxon>Pseudomonadati</taxon>
        <taxon>Gemmatimonadota</taxon>
        <taxon>Gemmatimonadia</taxon>
        <taxon>Gemmatimonadales</taxon>
        <taxon>Gemmatimonadaceae</taxon>
        <taxon>Roseisolibacter</taxon>
    </lineage>
</organism>
<feature type="transmembrane region" description="Helical" evidence="11">
    <location>
        <begin position="154"/>
        <end position="173"/>
    </location>
</feature>
<evidence type="ECO:0000256" key="8">
    <source>
        <dbReference type="ARBA" id="ARBA00023065"/>
    </source>
</evidence>
<dbReference type="PRINTS" id="PR01320">
    <property type="entry name" value="KIRCHANNEL"/>
</dbReference>
<keyword evidence="3" id="KW-0633">Potassium transport</keyword>
<comment type="subcellular location">
    <subcellularLocation>
        <location evidence="1">Membrane</location>
        <topology evidence="1">Multi-pass membrane protein</topology>
    </subcellularLocation>
</comment>
<protein>
    <recommendedName>
        <fullName evidence="16">Inward rectifier potassium channel Kirbac3.1</fullName>
    </recommendedName>
</protein>
<dbReference type="GO" id="GO:1990573">
    <property type="term" value="P:potassium ion import across plasma membrane"/>
    <property type="evidence" value="ECO:0007669"/>
    <property type="project" value="TreeGrafter"/>
</dbReference>
<dbReference type="InterPro" id="IPR013099">
    <property type="entry name" value="K_chnl_dom"/>
</dbReference>
<evidence type="ECO:0000313" key="14">
    <source>
        <dbReference type="EMBL" id="GLC24091.1"/>
    </source>
</evidence>
<feature type="transmembrane region" description="Helical" evidence="11">
    <location>
        <begin position="113"/>
        <end position="134"/>
    </location>
</feature>
<dbReference type="GO" id="GO:0034702">
    <property type="term" value="C:monoatomic ion channel complex"/>
    <property type="evidence" value="ECO:0007669"/>
    <property type="project" value="UniProtKB-KW"/>
</dbReference>
<dbReference type="PANTHER" id="PTHR11767">
    <property type="entry name" value="INWARD RECTIFIER POTASSIUM CHANNEL"/>
    <property type="match status" value="1"/>
</dbReference>
<name>A0AA37Q6V2_9BACT</name>
<keyword evidence="5" id="KW-0851">Voltage-gated channel</keyword>
<dbReference type="GO" id="GO:0034765">
    <property type="term" value="P:regulation of monoatomic ion transmembrane transport"/>
    <property type="evidence" value="ECO:0007669"/>
    <property type="project" value="TreeGrafter"/>
</dbReference>
<evidence type="ECO:0000256" key="2">
    <source>
        <dbReference type="ARBA" id="ARBA00022448"/>
    </source>
</evidence>
<feature type="domain" description="Potassium channel" evidence="12">
    <location>
        <begin position="123"/>
        <end position="203"/>
    </location>
</feature>
<dbReference type="Pfam" id="PF07885">
    <property type="entry name" value="Ion_trans_2"/>
    <property type="match status" value="1"/>
</dbReference>
<dbReference type="SUPFAM" id="SSF81324">
    <property type="entry name" value="Voltage-gated potassium channels"/>
    <property type="match status" value="1"/>
</dbReference>
<keyword evidence="10" id="KW-0407">Ion channel</keyword>
<evidence type="ECO:0000256" key="4">
    <source>
        <dbReference type="ARBA" id="ARBA00022692"/>
    </source>
</evidence>
<gene>
    <name evidence="14" type="ORF">rosag_06040</name>
</gene>
<keyword evidence="7 11" id="KW-1133">Transmembrane helix</keyword>
<keyword evidence="4 11" id="KW-0812">Transmembrane</keyword>
<dbReference type="Pfam" id="PF17655">
    <property type="entry name" value="IRK_C"/>
    <property type="match status" value="1"/>
</dbReference>
<comment type="caution">
    <text evidence="14">The sequence shown here is derived from an EMBL/GenBank/DDBJ whole genome shotgun (WGS) entry which is preliminary data.</text>
</comment>
<dbReference type="InterPro" id="IPR013518">
    <property type="entry name" value="K_chnl_inward-rec_Kir_cyto"/>
</dbReference>
<evidence type="ECO:0000256" key="1">
    <source>
        <dbReference type="ARBA" id="ARBA00004141"/>
    </source>
</evidence>
<dbReference type="Gene3D" id="2.60.40.1400">
    <property type="entry name" value="G protein-activated inward rectifier potassium channel 1"/>
    <property type="match status" value="1"/>
</dbReference>
<dbReference type="AlphaFoldDB" id="A0AA37Q6V2"/>
<reference evidence="14" key="1">
    <citation type="submission" date="2022-08" db="EMBL/GenBank/DDBJ databases">
        <title>Draft genome sequencing of Roseisolibacter agri AW1220.</title>
        <authorList>
            <person name="Tobiishi Y."/>
            <person name="Tonouchi A."/>
        </authorList>
    </citation>
    <scope>NUCLEOTIDE SEQUENCE</scope>
    <source>
        <strain evidence="14">AW1220</strain>
    </source>
</reference>
<dbReference type="SUPFAM" id="SSF81296">
    <property type="entry name" value="E set domains"/>
    <property type="match status" value="1"/>
</dbReference>